<feature type="compositionally biased region" description="Polar residues" evidence="4">
    <location>
        <begin position="967"/>
        <end position="980"/>
    </location>
</feature>
<dbReference type="PANTHER" id="PTHR23239:SF344">
    <property type="entry name" value="KERATIN, TYPE I CYTOSKELETAL 15-LIKE"/>
    <property type="match status" value="1"/>
</dbReference>
<feature type="coiled-coil region" evidence="3">
    <location>
        <begin position="47"/>
        <end position="88"/>
    </location>
</feature>
<evidence type="ECO:0000256" key="1">
    <source>
        <dbReference type="ARBA" id="ARBA00022754"/>
    </source>
</evidence>
<dbReference type="Gene3D" id="1.20.5.170">
    <property type="match status" value="1"/>
</dbReference>
<dbReference type="GO" id="GO:0005882">
    <property type="term" value="C:intermediate filament"/>
    <property type="evidence" value="ECO:0007669"/>
    <property type="project" value="UniProtKB-KW"/>
</dbReference>
<evidence type="ECO:0000259" key="5">
    <source>
        <dbReference type="SMART" id="SM01391"/>
    </source>
</evidence>
<feature type="region of interest" description="Disordered" evidence="4">
    <location>
        <begin position="942"/>
        <end position="980"/>
    </location>
</feature>
<feature type="compositionally biased region" description="Polar residues" evidence="4">
    <location>
        <begin position="1664"/>
        <end position="1673"/>
    </location>
</feature>
<organism evidence="6 7">
    <name type="scientific">Dicentrarchus labrax</name>
    <name type="common">European seabass</name>
    <name type="synonym">Morone labrax</name>
    <dbReference type="NCBI Taxonomy" id="13489"/>
    <lineage>
        <taxon>Eukaryota</taxon>
        <taxon>Metazoa</taxon>
        <taxon>Chordata</taxon>
        <taxon>Craniata</taxon>
        <taxon>Vertebrata</taxon>
        <taxon>Euteleostomi</taxon>
        <taxon>Actinopterygii</taxon>
        <taxon>Neopterygii</taxon>
        <taxon>Teleostei</taxon>
        <taxon>Neoteleostei</taxon>
        <taxon>Acanthomorphata</taxon>
        <taxon>Eupercaria</taxon>
        <taxon>Moronidae</taxon>
        <taxon>Dicentrarchus</taxon>
    </lineage>
</organism>
<feature type="region of interest" description="Disordered" evidence="4">
    <location>
        <begin position="1530"/>
        <end position="1570"/>
    </location>
</feature>
<evidence type="ECO:0000256" key="2">
    <source>
        <dbReference type="ARBA" id="ARBA00023054"/>
    </source>
</evidence>
<dbReference type="GeneTree" id="ENSGT00950000182969"/>
<keyword evidence="2 3" id="KW-0175">Coiled coil</keyword>
<protein>
    <recommendedName>
        <fullName evidence="5">IF rod domain-containing protein</fullName>
    </recommendedName>
</protein>
<gene>
    <name evidence="6" type="primary">LOC127374456</name>
</gene>
<feature type="compositionally biased region" description="Gly residues" evidence="4">
    <location>
        <begin position="1615"/>
        <end position="1624"/>
    </location>
</feature>
<feature type="compositionally biased region" description="Basic and acidic residues" evidence="4">
    <location>
        <begin position="942"/>
        <end position="952"/>
    </location>
</feature>
<accession>A0A8P4KAA1</accession>
<feature type="region of interest" description="Disordered" evidence="4">
    <location>
        <begin position="1431"/>
        <end position="1487"/>
    </location>
</feature>
<dbReference type="InterPro" id="IPR039008">
    <property type="entry name" value="IF_rod_dom"/>
</dbReference>
<feature type="compositionally biased region" description="Low complexity" evidence="4">
    <location>
        <begin position="1803"/>
        <end position="1817"/>
    </location>
</feature>
<evidence type="ECO:0000256" key="4">
    <source>
        <dbReference type="SAM" id="MobiDB-lite"/>
    </source>
</evidence>
<dbReference type="Proteomes" id="UP000694389">
    <property type="component" value="Unassembled WGS sequence"/>
</dbReference>
<keyword evidence="7" id="KW-1185">Reference proteome</keyword>
<feature type="compositionally biased region" description="Polar residues" evidence="4">
    <location>
        <begin position="1461"/>
        <end position="1484"/>
    </location>
</feature>
<feature type="compositionally biased region" description="Polar residues" evidence="4">
    <location>
        <begin position="1688"/>
        <end position="1704"/>
    </location>
</feature>
<feature type="coiled-coil region" evidence="3">
    <location>
        <begin position="284"/>
        <end position="318"/>
    </location>
</feature>
<dbReference type="SMART" id="SM01391">
    <property type="entry name" value="Filament"/>
    <property type="match status" value="1"/>
</dbReference>
<feature type="compositionally biased region" description="Basic and acidic residues" evidence="4">
    <location>
        <begin position="2000"/>
        <end position="2012"/>
    </location>
</feature>
<feature type="compositionally biased region" description="Low complexity" evidence="4">
    <location>
        <begin position="1892"/>
        <end position="1908"/>
    </location>
</feature>
<feature type="region of interest" description="Disordered" evidence="4">
    <location>
        <begin position="1247"/>
        <end position="1266"/>
    </location>
</feature>
<keyword evidence="1" id="KW-0403">Intermediate filament</keyword>
<sequence length="2048" mass="219051">MQVLHASRAAQAALGYRLQHGPGGLVHYSTAPTVAAVAPDSSTSFCLSREKDTLQQLNRRLAAYLQQVHCLEAANQKLETQIQMELDRKCPSELRKLDGHLGTVSLLQKQITDCLSAQAQIKLQLLSAELIIFDLNVRCEKERERCGCLEMDLSNLRLLEEELQVHRLPELHSLLNDQTQQLMGLHVQHQQVYDKNLTWIIQMNKLPLRHVFNLPVQDMQGLMAQMSGGVSVGMHPVESSDLIQQLDYMRQTSLLDENQNDCWFDHQVSTLSSPEVTFDPPAGSEVVQAELDELRGRAVSLEEELNQLQAQNMVLEASGLEQNKYFVQQLVVLQQRADSLCGDLDSVMQAAAQQAADYESLLDIKIRLEAEIQDYMRLLDGLSPQGVPSLRPNSAVNVASFCVTTSPSAFRRNITVNKTVNVQGGNLRMMDVQGVTSHIHRFGQTPVVAPLSETVTTVQSIRDHNKYPKNSPVTSINASNLTGSFHNQRTRAHPERTGRESRTISATINRQSIPVVDKVYPDYYDLQIVSTQISQDSDKGTVIKTSKPETNTIQGITTVAPDTQSARSAPVQTKPETLTSKQTTTEAGLQANKTETNIQTEITKTIVCTEPEVKRESHSVTHTTTADPSIQTAAEIKKETETVVSITCTESFIQTKNQDPAQVVSLSLQTQAETDEDAEEVAVTISVVSGSQILSSQVAHGTVSGDVTLMDDKNIERQEKTVEEVEGTSGVLRLDQSLELSDVYNSDKNKVMEDANTEYCIATAPSGSTDNSDILESKTAQRITMLVPDTQSARSAVVQAKPETFTLKQTITEVDLQANKAETNIQTEITKTMLCTEPVVKKELHSVTHITSTDPSTQTATEVKKEAETVISTQITCTESSIQTKNQDPAQIVSLSLETPAEAVGDAEEVAVTTSFVSGSQILSSEAAQGKVSGDLTVIDDKGIERQERKGEEEEGTSSVLRLDQKSALSNASKSQQNKVMEDANANTGSGIATASSVCLDNSDNLQSKTAQGISTLVPDLQSSRSAVVQAKPEMFTTRQTTTEADLQANKTEANIQTEITKTILCTEPEIKQGPYTTTTDPSKQQAAEVMKETENEISAQMNCTEDLEQAKNQDPAQVVSLSLDTQAEIVGEVAITVSVVSGSHIPRCEEAQGKVSGDVTLMDDKNIERQKKKGEKEVLEVEGTLSGSQDSNDILESKTVGTEILKEVELEVNKGKVVNSFHVSSEVKVDPIESDNEMVKLAGEETLESTTEPKRSTNLIDSGVTSSNSSIKANEFVSPTKPVACLSPEIRLSPVETEVLMSMTDQIFRPVDPEENVGSPHLLLSPNDPEVFLSPNDSDTCLSPVEDKVCLSPNGEEEDEEVCQSLTEANIHVRPVEKYILSTKEEGQSLSFKRDDALTEEDRNRKVSISARDGDSLCFGSFEGNKGSRAVGGIADKKDVQNQGGSPEGRCSSEDKKVLSDNSKSMSGSMATSNSGMASNLAASSGGKDVTSAGILSCNAEVALTAGAQARFRRNSGDWMVYGGSLGRKSSLDGSTSIAMEGKEQGPSVATNPATSSQQTGRFGSRGSGEWMVYSGSKNSLHRTRSEESPSAAILPTTCPPMATHLPTSPPGSLGAGKPGSRGSGEWRVYGGRSTGCISSWTSSSSLPNADGEELPSVAMQLATSPPQSQGSGKFGSGRSGEWRVYSGNTERMSSWAGSNSLSNREEIPSVTAQLPTSPPGSQRAGKFGSGGSGEWRVYGGCTGRMSSWAGSNSLPNADKEEIPSVTAQLPTSPPGSQRAGRFGSGGSGEWRVYGGSTGRLSSASSADRVSVSVSRNQIISPPNSHTNSGPGGRRLSSGSVVRRSNSVGSGGKLSSSGSCGKLSSSSESYRSSTSGRFTSTGSVEGKPVYSSANARRSNSQRAPSPGGRMGVSMGSGGWLSSSPGSGSKVSSAGSSDKISSRAGGRISSSSGSGRTNSTGGRVISSSDRPIRSTGSGAGGNKERISVCKMAALSISAAGREKSRDRQKEAQRPQQQQQATASSPLLQRWLSTGGVSSNPDGLDDMRL</sequence>
<feature type="region of interest" description="Disordered" evidence="4">
    <location>
        <begin position="1021"/>
        <end position="1047"/>
    </location>
</feature>
<evidence type="ECO:0000256" key="3">
    <source>
        <dbReference type="SAM" id="Coils"/>
    </source>
</evidence>
<feature type="domain" description="IF rod" evidence="5">
    <location>
        <begin position="49"/>
        <end position="384"/>
    </location>
</feature>
<dbReference type="Pfam" id="PF00038">
    <property type="entry name" value="Filament"/>
    <property type="match status" value="1"/>
</dbReference>
<feature type="compositionally biased region" description="Polar residues" evidence="4">
    <location>
        <begin position="1549"/>
        <end position="1563"/>
    </location>
</feature>
<evidence type="ECO:0000313" key="6">
    <source>
        <dbReference type="Ensembl" id="ENSDLAP00005064909.1"/>
    </source>
</evidence>
<feature type="compositionally biased region" description="Polar residues" evidence="4">
    <location>
        <begin position="1818"/>
        <end position="1829"/>
    </location>
</feature>
<feature type="region of interest" description="Disordered" evidence="4">
    <location>
        <begin position="1664"/>
        <end position="1734"/>
    </location>
</feature>
<feature type="region of interest" description="Disordered" evidence="4">
    <location>
        <begin position="562"/>
        <end position="584"/>
    </location>
</feature>
<proteinExistence type="predicted"/>
<feature type="compositionally biased region" description="Polar residues" evidence="4">
    <location>
        <begin position="1257"/>
        <end position="1266"/>
    </location>
</feature>
<name>A0A8P4KAA1_DICLA</name>
<feature type="compositionally biased region" description="Low complexity" evidence="4">
    <location>
        <begin position="1835"/>
        <end position="1884"/>
    </location>
</feature>
<feature type="compositionally biased region" description="Polar residues" evidence="4">
    <location>
        <begin position="1037"/>
        <end position="1047"/>
    </location>
</feature>
<feature type="compositionally biased region" description="Gly residues" evidence="4">
    <location>
        <begin position="1909"/>
        <end position="1919"/>
    </location>
</feature>
<reference evidence="6" key="1">
    <citation type="submission" date="2025-08" db="UniProtKB">
        <authorList>
            <consortium name="Ensembl"/>
        </authorList>
    </citation>
    <scope>IDENTIFICATION</scope>
</reference>
<feature type="compositionally biased region" description="Low complexity" evidence="4">
    <location>
        <begin position="1920"/>
        <end position="1963"/>
    </location>
</feature>
<evidence type="ECO:0000313" key="7">
    <source>
        <dbReference type="Proteomes" id="UP000694389"/>
    </source>
</evidence>
<feature type="compositionally biased region" description="Polar residues" evidence="4">
    <location>
        <begin position="2030"/>
        <end position="2040"/>
    </location>
</feature>
<dbReference type="Ensembl" id="ENSDLAT00005079379.1">
    <property type="protein sequence ID" value="ENSDLAP00005064909.1"/>
    <property type="gene ID" value="ENSDLAG00005005153.2"/>
</dbReference>
<feature type="region of interest" description="Disordered" evidence="4">
    <location>
        <begin position="1603"/>
        <end position="1630"/>
    </location>
</feature>
<dbReference type="PANTHER" id="PTHR23239">
    <property type="entry name" value="INTERMEDIATE FILAMENT"/>
    <property type="match status" value="1"/>
</dbReference>
<dbReference type="GO" id="GO:0005198">
    <property type="term" value="F:structural molecule activity"/>
    <property type="evidence" value="ECO:0007669"/>
    <property type="project" value="InterPro"/>
</dbReference>
<reference evidence="6" key="2">
    <citation type="submission" date="2025-09" db="UniProtKB">
        <authorList>
            <consortium name="Ensembl"/>
        </authorList>
    </citation>
    <scope>IDENTIFICATION</scope>
</reference>
<feature type="region of interest" description="Disordered" evidence="4">
    <location>
        <begin position="1749"/>
        <end position="2048"/>
    </location>
</feature>
<feature type="compositionally biased region" description="Low complexity" evidence="4">
    <location>
        <begin position="2013"/>
        <end position="2028"/>
    </location>
</feature>
<dbReference type="InterPro" id="IPR002957">
    <property type="entry name" value="Keratin_I"/>
</dbReference>
<dbReference type="SUPFAM" id="SSF64593">
    <property type="entry name" value="Intermediate filament protein, coiled coil region"/>
    <property type="match status" value="2"/>
</dbReference>